<dbReference type="InterPro" id="IPR000222">
    <property type="entry name" value="PP2C_BS"/>
</dbReference>
<reference evidence="12" key="1">
    <citation type="journal article" date="2016" name="Nat. Genet.">
        <title>A high-quality carrot genome assembly provides new insights into carotenoid accumulation and asterid genome evolution.</title>
        <authorList>
            <person name="Iorizzo M."/>
            <person name="Ellison S."/>
            <person name="Senalik D."/>
            <person name="Zeng P."/>
            <person name="Satapoomin P."/>
            <person name="Huang J."/>
            <person name="Bowman M."/>
            <person name="Iovene M."/>
            <person name="Sanseverino W."/>
            <person name="Cavagnaro P."/>
            <person name="Yildiz M."/>
            <person name="Macko-Podgorni A."/>
            <person name="Moranska E."/>
            <person name="Grzebelus E."/>
            <person name="Grzebelus D."/>
            <person name="Ashrafi H."/>
            <person name="Zheng Z."/>
            <person name="Cheng S."/>
            <person name="Spooner D."/>
            <person name="Van Deynze A."/>
            <person name="Simon P."/>
        </authorList>
    </citation>
    <scope>NUCLEOTIDE SEQUENCE</scope>
    <source>
        <tissue evidence="12">Leaf</tissue>
    </source>
</reference>
<evidence type="ECO:0000256" key="5">
    <source>
        <dbReference type="ARBA" id="ARBA00022801"/>
    </source>
</evidence>
<comment type="similarity">
    <text evidence="9">Belongs to the PP2C family.</text>
</comment>
<dbReference type="PROSITE" id="PS51746">
    <property type="entry name" value="PPM_2"/>
    <property type="match status" value="1"/>
</dbReference>
<name>A0AAF0Y1C1_DAUCS</name>
<protein>
    <recommendedName>
        <fullName evidence="3">protein-serine/threonine phosphatase</fullName>
        <ecNumber evidence="3">3.1.3.16</ecNumber>
    </recommendedName>
</protein>
<dbReference type="InterPro" id="IPR036457">
    <property type="entry name" value="PPM-type-like_dom_sf"/>
</dbReference>
<comment type="cofactor">
    <cofactor evidence="2">
        <name>Mg(2+)</name>
        <dbReference type="ChEBI" id="CHEBI:18420"/>
    </cofactor>
</comment>
<proteinExistence type="inferred from homology"/>
<evidence type="ECO:0000256" key="9">
    <source>
        <dbReference type="RuleBase" id="RU003465"/>
    </source>
</evidence>
<dbReference type="AlphaFoldDB" id="A0AAF0Y1C1"/>
<evidence type="ECO:0000313" key="13">
    <source>
        <dbReference type="Proteomes" id="UP000077755"/>
    </source>
</evidence>
<gene>
    <name evidence="12" type="ORF">DCAR_0936150</name>
</gene>
<dbReference type="PROSITE" id="PS01032">
    <property type="entry name" value="PPM_1"/>
    <property type="match status" value="1"/>
</dbReference>
<keyword evidence="13" id="KW-1185">Reference proteome</keyword>
<keyword evidence="8" id="KW-0464">Manganese</keyword>
<dbReference type="SUPFAM" id="SSF81606">
    <property type="entry name" value="PP2C-like"/>
    <property type="match status" value="1"/>
</dbReference>
<dbReference type="GO" id="GO:0046872">
    <property type="term" value="F:metal ion binding"/>
    <property type="evidence" value="ECO:0007669"/>
    <property type="project" value="UniProtKB-KW"/>
</dbReference>
<dbReference type="Gene3D" id="3.60.40.10">
    <property type="entry name" value="PPM-type phosphatase domain"/>
    <property type="match status" value="1"/>
</dbReference>
<evidence type="ECO:0000256" key="3">
    <source>
        <dbReference type="ARBA" id="ARBA00013081"/>
    </source>
</evidence>
<keyword evidence="6" id="KW-0460">Magnesium</keyword>
<dbReference type="InterPro" id="IPR015655">
    <property type="entry name" value="PP2C"/>
</dbReference>
<evidence type="ECO:0000256" key="2">
    <source>
        <dbReference type="ARBA" id="ARBA00001946"/>
    </source>
</evidence>
<organism evidence="12 13">
    <name type="scientific">Daucus carota subsp. sativus</name>
    <name type="common">Carrot</name>
    <dbReference type="NCBI Taxonomy" id="79200"/>
    <lineage>
        <taxon>Eukaryota</taxon>
        <taxon>Viridiplantae</taxon>
        <taxon>Streptophyta</taxon>
        <taxon>Embryophyta</taxon>
        <taxon>Tracheophyta</taxon>
        <taxon>Spermatophyta</taxon>
        <taxon>Magnoliopsida</taxon>
        <taxon>eudicotyledons</taxon>
        <taxon>Gunneridae</taxon>
        <taxon>Pentapetalae</taxon>
        <taxon>asterids</taxon>
        <taxon>campanulids</taxon>
        <taxon>Apiales</taxon>
        <taxon>Apiaceae</taxon>
        <taxon>Apioideae</taxon>
        <taxon>Scandiceae</taxon>
        <taxon>Daucinae</taxon>
        <taxon>Daucus</taxon>
        <taxon>Daucus sect. Daucus</taxon>
    </lineage>
</organism>
<evidence type="ECO:0000256" key="7">
    <source>
        <dbReference type="ARBA" id="ARBA00022912"/>
    </source>
</evidence>
<dbReference type="EC" id="3.1.3.16" evidence="3"/>
<evidence type="ECO:0000256" key="6">
    <source>
        <dbReference type="ARBA" id="ARBA00022842"/>
    </source>
</evidence>
<evidence type="ECO:0000256" key="8">
    <source>
        <dbReference type="ARBA" id="ARBA00023211"/>
    </source>
</evidence>
<dbReference type="Proteomes" id="UP000077755">
    <property type="component" value="Chromosome 9"/>
</dbReference>
<evidence type="ECO:0000313" key="12">
    <source>
        <dbReference type="EMBL" id="WOH16592.1"/>
    </source>
</evidence>
<dbReference type="CDD" id="cd00143">
    <property type="entry name" value="PP2Cc"/>
    <property type="match status" value="1"/>
</dbReference>
<comment type="cofactor">
    <cofactor evidence="1">
        <name>Mn(2+)</name>
        <dbReference type="ChEBI" id="CHEBI:29035"/>
    </cofactor>
</comment>
<feature type="region of interest" description="Disordered" evidence="10">
    <location>
        <begin position="1"/>
        <end position="23"/>
    </location>
</feature>
<sequence length="327" mass="35338">MSLAMNSIDTSFSPKKSSFSLNGSVNSCSLKRKRPPTIEIPRVLTEIPVDSAKKRVGSGGNCCGDDGFVCSSGFGVGVYAVKGKKKTMEDSYTIVSCPISKKVGVFGVYDGHGGSKAAQFVAEKLHGNIKEMLDKVPENGDKEEAVKLGYLKTDQDFLKQGVSSGACCVTALIEGNELIVSNVGDCRAVLCRAGTADAITKDHRASEEDERKRIEDKGGYVEMHRGAWRVHGVLSVSRSIGDAHLKNWVLAEPDTKILHLTSDMEYLVLASDGLWEQVLNHQHSIDKKRLSSGGLIAACKELANLALSRGSLDDITVMIIDLHRLKD</sequence>
<dbReference type="SMART" id="SM00331">
    <property type="entry name" value="PP2C_SIG"/>
    <property type="match status" value="1"/>
</dbReference>
<dbReference type="GO" id="GO:0004722">
    <property type="term" value="F:protein serine/threonine phosphatase activity"/>
    <property type="evidence" value="ECO:0007669"/>
    <property type="project" value="UniProtKB-EC"/>
</dbReference>
<feature type="domain" description="PPM-type phosphatase" evidence="11">
    <location>
        <begin position="75"/>
        <end position="322"/>
    </location>
</feature>
<evidence type="ECO:0000256" key="10">
    <source>
        <dbReference type="SAM" id="MobiDB-lite"/>
    </source>
</evidence>
<evidence type="ECO:0000256" key="4">
    <source>
        <dbReference type="ARBA" id="ARBA00022723"/>
    </source>
</evidence>
<keyword evidence="5 9" id="KW-0378">Hydrolase</keyword>
<dbReference type="SMART" id="SM00332">
    <property type="entry name" value="PP2Cc"/>
    <property type="match status" value="1"/>
</dbReference>
<dbReference type="InterPro" id="IPR001932">
    <property type="entry name" value="PPM-type_phosphatase-like_dom"/>
</dbReference>
<keyword evidence="7 9" id="KW-0904">Protein phosphatase</keyword>
<evidence type="ECO:0000256" key="1">
    <source>
        <dbReference type="ARBA" id="ARBA00001936"/>
    </source>
</evidence>
<dbReference type="EMBL" id="CP093351">
    <property type="protein sequence ID" value="WOH16592.1"/>
    <property type="molecule type" value="Genomic_DNA"/>
</dbReference>
<keyword evidence="4" id="KW-0479">Metal-binding</keyword>
<dbReference type="PANTHER" id="PTHR47992">
    <property type="entry name" value="PROTEIN PHOSPHATASE"/>
    <property type="match status" value="1"/>
</dbReference>
<evidence type="ECO:0000259" key="11">
    <source>
        <dbReference type="PROSITE" id="PS51746"/>
    </source>
</evidence>
<reference evidence="12" key="2">
    <citation type="submission" date="2022-03" db="EMBL/GenBank/DDBJ databases">
        <title>Draft title - Genomic analysis of global carrot germplasm unveils the trajectory of domestication and the origin of high carotenoid orange carrot.</title>
        <authorList>
            <person name="Iorizzo M."/>
            <person name="Ellison S."/>
            <person name="Senalik D."/>
            <person name="Macko-Podgorni A."/>
            <person name="Grzebelus D."/>
            <person name="Bostan H."/>
            <person name="Rolling W."/>
            <person name="Curaba J."/>
            <person name="Simon P."/>
        </authorList>
    </citation>
    <scope>NUCLEOTIDE SEQUENCE</scope>
    <source>
        <tissue evidence="12">Leaf</tissue>
    </source>
</reference>
<accession>A0AAF0Y1C1</accession>
<dbReference type="Pfam" id="PF00481">
    <property type="entry name" value="PP2C"/>
    <property type="match status" value="1"/>
</dbReference>